<proteinExistence type="predicted"/>
<dbReference type="OrthoDB" id="10046272at2759"/>
<reference evidence="1" key="1">
    <citation type="submission" date="2018-11" db="EMBL/GenBank/DDBJ databases">
        <authorList>
            <person name="Alioto T."/>
            <person name="Alioto T."/>
        </authorList>
    </citation>
    <scope>NUCLEOTIDE SEQUENCE</scope>
</reference>
<evidence type="ECO:0000313" key="2">
    <source>
        <dbReference type="Proteomes" id="UP000596742"/>
    </source>
</evidence>
<sequence>MKVNSLGVALRSATEVRNKWRNTTRVAKVVYTTHRREVFKTGRGPAPKQHSSAVERVIHLMKDTTCFRGIQGGLETESFQSSNPQSPSLLTGYDPILNTNSFPRTNKWDRKAEDSENTFEKGNSAYMTYSITVLHDIQYRAQEASS</sequence>
<protein>
    <submittedName>
        <fullName evidence="1">Uncharacterized protein</fullName>
    </submittedName>
</protein>
<dbReference type="Proteomes" id="UP000596742">
    <property type="component" value="Unassembled WGS sequence"/>
</dbReference>
<dbReference type="EMBL" id="UYJE01009261">
    <property type="protein sequence ID" value="VDI71692.1"/>
    <property type="molecule type" value="Genomic_DNA"/>
</dbReference>
<organism evidence="1 2">
    <name type="scientific">Mytilus galloprovincialis</name>
    <name type="common">Mediterranean mussel</name>
    <dbReference type="NCBI Taxonomy" id="29158"/>
    <lineage>
        <taxon>Eukaryota</taxon>
        <taxon>Metazoa</taxon>
        <taxon>Spiralia</taxon>
        <taxon>Lophotrochozoa</taxon>
        <taxon>Mollusca</taxon>
        <taxon>Bivalvia</taxon>
        <taxon>Autobranchia</taxon>
        <taxon>Pteriomorphia</taxon>
        <taxon>Mytilida</taxon>
        <taxon>Mytiloidea</taxon>
        <taxon>Mytilidae</taxon>
        <taxon>Mytilinae</taxon>
        <taxon>Mytilus</taxon>
    </lineage>
</organism>
<evidence type="ECO:0000313" key="1">
    <source>
        <dbReference type="EMBL" id="VDI71692.1"/>
    </source>
</evidence>
<name>A0A8B6GYQ3_MYTGA</name>
<comment type="caution">
    <text evidence="1">The sequence shown here is derived from an EMBL/GenBank/DDBJ whole genome shotgun (WGS) entry which is preliminary data.</text>
</comment>
<accession>A0A8B6GYQ3</accession>
<dbReference type="AlphaFoldDB" id="A0A8B6GYQ3"/>
<keyword evidence="2" id="KW-1185">Reference proteome</keyword>
<gene>
    <name evidence="1" type="ORF">MGAL_10B051645</name>
</gene>